<dbReference type="CDD" id="cd07067">
    <property type="entry name" value="HP_PGM_like"/>
    <property type="match status" value="1"/>
</dbReference>
<dbReference type="Gene3D" id="3.40.50.1240">
    <property type="entry name" value="Phosphoglycerate mutase-like"/>
    <property type="match status" value="1"/>
</dbReference>
<evidence type="ECO:0000313" key="1">
    <source>
        <dbReference type="EMBL" id="VAW06742.1"/>
    </source>
</evidence>
<dbReference type="PANTHER" id="PTHR47623:SF1">
    <property type="entry name" value="OS09G0287300 PROTEIN"/>
    <property type="match status" value="1"/>
</dbReference>
<gene>
    <name evidence="1" type="ORF">MNBD_ALPHA01-739</name>
</gene>
<dbReference type="EMBL" id="UOEJ01000251">
    <property type="protein sequence ID" value="VAW06742.1"/>
    <property type="molecule type" value="Genomic_DNA"/>
</dbReference>
<dbReference type="Pfam" id="PF00300">
    <property type="entry name" value="His_Phos_1"/>
    <property type="match status" value="1"/>
</dbReference>
<dbReference type="AlphaFoldDB" id="A0A3B0SWQ7"/>
<protein>
    <submittedName>
        <fullName evidence="1">Phosphohistidine phosphatase SixA</fullName>
    </submittedName>
</protein>
<dbReference type="InterPro" id="IPR029033">
    <property type="entry name" value="His_PPase_superfam"/>
</dbReference>
<dbReference type="SUPFAM" id="SSF53254">
    <property type="entry name" value="Phosphoglycerate mutase-like"/>
    <property type="match status" value="1"/>
</dbReference>
<name>A0A3B0SWQ7_9ZZZZ</name>
<sequence>MKRLFLLRHAKAAFGTTDKTRPLAYQGQQDASWLGQHLKQLDSLPDHILCSSANRARETLENLKMGAETVFSTKFSDDLYLASADQMIGQVRQLAQNIKAPMIIGHNPGLSVLFHNLAEKLPRNSHVLAYPPCCLTLLEFDIDNWPRIKNHTGQLITVIIPADHKIE</sequence>
<organism evidence="1">
    <name type="scientific">hydrothermal vent metagenome</name>
    <dbReference type="NCBI Taxonomy" id="652676"/>
    <lineage>
        <taxon>unclassified sequences</taxon>
        <taxon>metagenomes</taxon>
        <taxon>ecological metagenomes</taxon>
    </lineage>
</organism>
<accession>A0A3B0SWQ7</accession>
<reference evidence="1" key="1">
    <citation type="submission" date="2018-06" db="EMBL/GenBank/DDBJ databases">
        <authorList>
            <person name="Zhirakovskaya E."/>
        </authorList>
    </citation>
    <scope>NUCLEOTIDE SEQUENCE</scope>
</reference>
<dbReference type="InterPro" id="IPR013078">
    <property type="entry name" value="His_Pase_superF_clade-1"/>
</dbReference>
<dbReference type="PANTHER" id="PTHR47623">
    <property type="entry name" value="OS09G0287300 PROTEIN"/>
    <property type="match status" value="1"/>
</dbReference>
<proteinExistence type="predicted"/>